<evidence type="ECO:0000256" key="5">
    <source>
        <dbReference type="ARBA" id="ARBA00023002"/>
    </source>
</evidence>
<keyword evidence="4 6" id="KW-0274">FAD</keyword>
<dbReference type="Proteomes" id="UP001589788">
    <property type="component" value="Unassembled WGS sequence"/>
</dbReference>
<feature type="domain" description="Acyl-CoA dehydrogenase/oxidase C-terminal" evidence="7">
    <location>
        <begin position="246"/>
        <end position="397"/>
    </location>
</feature>
<proteinExistence type="inferred from homology"/>
<dbReference type="InterPro" id="IPR006091">
    <property type="entry name" value="Acyl-CoA_Oxase/DH_mid-dom"/>
</dbReference>
<dbReference type="PANTHER" id="PTHR43292:SF3">
    <property type="entry name" value="ACYL-COA DEHYDROGENASE FADE29"/>
    <property type="match status" value="1"/>
</dbReference>
<comment type="caution">
    <text evidence="10">The sequence shown here is derived from an EMBL/GenBank/DDBJ whole genome shotgun (WGS) entry which is preliminary data.</text>
</comment>
<keyword evidence="3 6" id="KW-0285">Flavoprotein</keyword>
<evidence type="ECO:0000313" key="10">
    <source>
        <dbReference type="EMBL" id="MFC0082611.1"/>
    </source>
</evidence>
<keyword evidence="5 6" id="KW-0560">Oxidoreductase</keyword>
<accession>A0ABV6C4I6</accession>
<dbReference type="PANTHER" id="PTHR43292">
    <property type="entry name" value="ACYL-COA DEHYDROGENASE"/>
    <property type="match status" value="1"/>
</dbReference>
<dbReference type="Pfam" id="PF00441">
    <property type="entry name" value="Acyl-CoA_dh_1"/>
    <property type="match status" value="1"/>
</dbReference>
<evidence type="ECO:0000256" key="1">
    <source>
        <dbReference type="ARBA" id="ARBA00001974"/>
    </source>
</evidence>
<comment type="cofactor">
    <cofactor evidence="1 6">
        <name>FAD</name>
        <dbReference type="ChEBI" id="CHEBI:57692"/>
    </cofactor>
</comment>
<protein>
    <submittedName>
        <fullName evidence="10">Acyl-CoA dehydrogenase family protein</fullName>
    </submittedName>
</protein>
<organism evidence="10 11">
    <name type="scientific">Aciditerrimonas ferrireducens</name>
    <dbReference type="NCBI Taxonomy" id="667306"/>
    <lineage>
        <taxon>Bacteria</taxon>
        <taxon>Bacillati</taxon>
        <taxon>Actinomycetota</taxon>
        <taxon>Acidimicrobiia</taxon>
        <taxon>Acidimicrobiales</taxon>
        <taxon>Acidimicrobiaceae</taxon>
        <taxon>Aciditerrimonas</taxon>
    </lineage>
</organism>
<name>A0ABV6C4I6_9ACTN</name>
<evidence type="ECO:0000259" key="9">
    <source>
        <dbReference type="Pfam" id="PF02771"/>
    </source>
</evidence>
<dbReference type="RefSeq" id="WP_377790219.1">
    <property type="nucleotide sequence ID" value="NZ_JBHLYQ010000122.1"/>
</dbReference>
<dbReference type="InterPro" id="IPR052161">
    <property type="entry name" value="Mycobact_Acyl-CoA_DH"/>
</dbReference>
<dbReference type="InterPro" id="IPR009075">
    <property type="entry name" value="AcylCo_DH/oxidase_C"/>
</dbReference>
<keyword evidence="11" id="KW-1185">Reference proteome</keyword>
<feature type="domain" description="Acyl-CoA dehydrogenase/oxidase N-terminal" evidence="9">
    <location>
        <begin position="46"/>
        <end position="134"/>
    </location>
</feature>
<dbReference type="Gene3D" id="2.40.110.10">
    <property type="entry name" value="Butyryl-CoA Dehydrogenase, subunit A, domain 2"/>
    <property type="match status" value="1"/>
</dbReference>
<dbReference type="Gene3D" id="1.20.140.10">
    <property type="entry name" value="Butyryl-CoA Dehydrogenase, subunit A, domain 3"/>
    <property type="match status" value="1"/>
</dbReference>
<evidence type="ECO:0000256" key="3">
    <source>
        <dbReference type="ARBA" id="ARBA00022630"/>
    </source>
</evidence>
<reference evidence="10 11" key="1">
    <citation type="submission" date="2024-09" db="EMBL/GenBank/DDBJ databases">
        <authorList>
            <person name="Sun Q."/>
            <person name="Mori K."/>
        </authorList>
    </citation>
    <scope>NUCLEOTIDE SEQUENCE [LARGE SCALE GENOMIC DNA]</scope>
    <source>
        <strain evidence="10 11">JCM 15389</strain>
    </source>
</reference>
<evidence type="ECO:0000256" key="6">
    <source>
        <dbReference type="RuleBase" id="RU362125"/>
    </source>
</evidence>
<dbReference type="InterPro" id="IPR046373">
    <property type="entry name" value="Acyl-CoA_Oxase/DH_mid-dom_sf"/>
</dbReference>
<dbReference type="SUPFAM" id="SSF47203">
    <property type="entry name" value="Acyl-CoA dehydrogenase C-terminal domain-like"/>
    <property type="match status" value="1"/>
</dbReference>
<evidence type="ECO:0000256" key="4">
    <source>
        <dbReference type="ARBA" id="ARBA00022827"/>
    </source>
</evidence>
<dbReference type="SUPFAM" id="SSF56645">
    <property type="entry name" value="Acyl-CoA dehydrogenase NM domain-like"/>
    <property type="match status" value="1"/>
</dbReference>
<dbReference type="Gene3D" id="1.10.540.10">
    <property type="entry name" value="Acyl-CoA dehydrogenase/oxidase, N-terminal domain"/>
    <property type="match status" value="1"/>
</dbReference>
<dbReference type="Pfam" id="PF02770">
    <property type="entry name" value="Acyl-CoA_dh_M"/>
    <property type="match status" value="1"/>
</dbReference>
<evidence type="ECO:0000313" key="11">
    <source>
        <dbReference type="Proteomes" id="UP001589788"/>
    </source>
</evidence>
<sequence>MELDLGPRAEAFRAEIREWIAEAAPPELAHLADWWAPLMAGASRRRLEAAEQHPAYRTWEERCAEARLICPQWPEEVGGRGLGPLEMAVLHQELHRAGVPRITRGMGESLVGPSVIVHGTPEQRARFLPRIIDGTDRYCQGFSEPGHGSDLAGVETRGVVDGDEIVITGQKVWTSGAQRATMIFVLCRTDPAAPKHRGLSYVLVPMAGNHIEVRPIRQLTGGAEFCAEFLDGARAPLGNVIGGLHNGWRVAMTTLGNERGGRAAVAHLSFEREFWDLVAEAHKRGRTADPLVRQRLAWAYTQVQLMRFSGLRLLATLANQREPGPEASVAKLQWSEYHRAFGELALDLLGEEGTLAGEPEDPGGRLGRWQEVFLLSRAGTIYSGTSEIQRNIVAERALGLPKDPPVA</sequence>
<gene>
    <name evidence="10" type="ORF">ACFFRE_10755</name>
</gene>
<evidence type="ECO:0000259" key="7">
    <source>
        <dbReference type="Pfam" id="PF00441"/>
    </source>
</evidence>
<feature type="domain" description="Acyl-CoA oxidase/dehydrogenase middle" evidence="8">
    <location>
        <begin position="139"/>
        <end position="221"/>
    </location>
</feature>
<evidence type="ECO:0000256" key="2">
    <source>
        <dbReference type="ARBA" id="ARBA00009347"/>
    </source>
</evidence>
<dbReference type="Pfam" id="PF02771">
    <property type="entry name" value="Acyl-CoA_dh_N"/>
    <property type="match status" value="1"/>
</dbReference>
<dbReference type="InterPro" id="IPR036250">
    <property type="entry name" value="AcylCo_DH-like_C"/>
</dbReference>
<dbReference type="InterPro" id="IPR037069">
    <property type="entry name" value="AcylCoA_DH/ox_N_sf"/>
</dbReference>
<dbReference type="InterPro" id="IPR009100">
    <property type="entry name" value="AcylCoA_DH/oxidase_NM_dom_sf"/>
</dbReference>
<dbReference type="InterPro" id="IPR013786">
    <property type="entry name" value="AcylCoA_DH/ox_N"/>
</dbReference>
<comment type="similarity">
    <text evidence="2 6">Belongs to the acyl-CoA dehydrogenase family.</text>
</comment>
<dbReference type="EMBL" id="JBHLYQ010000122">
    <property type="protein sequence ID" value="MFC0082611.1"/>
    <property type="molecule type" value="Genomic_DNA"/>
</dbReference>
<evidence type="ECO:0000259" key="8">
    <source>
        <dbReference type="Pfam" id="PF02770"/>
    </source>
</evidence>